<dbReference type="RefSeq" id="WP_183601796.1">
    <property type="nucleotide sequence ID" value="NZ_JACHXK010000009.1"/>
</dbReference>
<dbReference type="Pfam" id="PF01903">
    <property type="entry name" value="CbiX"/>
    <property type="match status" value="1"/>
</dbReference>
<comment type="caution">
    <text evidence="3">The sequence shown here is derived from an EMBL/GenBank/DDBJ whole genome shotgun (WGS) entry which is preliminary data.</text>
</comment>
<organism evidence="3 4">
    <name type="scientific">Paenibacillus phyllosphaerae</name>
    <dbReference type="NCBI Taxonomy" id="274593"/>
    <lineage>
        <taxon>Bacteria</taxon>
        <taxon>Bacillati</taxon>
        <taxon>Bacillota</taxon>
        <taxon>Bacilli</taxon>
        <taxon>Bacillales</taxon>
        <taxon>Paenibacillaceae</taxon>
        <taxon>Paenibacillus</taxon>
    </lineage>
</organism>
<dbReference type="CDD" id="cd03416">
    <property type="entry name" value="CbiX_SirB_N"/>
    <property type="match status" value="1"/>
</dbReference>
<dbReference type="InterPro" id="IPR050963">
    <property type="entry name" value="Sirohydro_Cobaltochel/CbiX"/>
</dbReference>
<evidence type="ECO:0000313" key="4">
    <source>
        <dbReference type="Proteomes" id="UP000570361"/>
    </source>
</evidence>
<keyword evidence="4" id="KW-1185">Reference proteome</keyword>
<dbReference type="PANTHER" id="PTHR33542:SF3">
    <property type="entry name" value="SIROHYDROCHLORIN FERROCHELATASE, CHLOROPLASTIC"/>
    <property type="match status" value="1"/>
</dbReference>
<evidence type="ECO:0000256" key="2">
    <source>
        <dbReference type="ARBA" id="ARBA00023239"/>
    </source>
</evidence>
<dbReference type="InterPro" id="IPR002762">
    <property type="entry name" value="CbiX-like"/>
</dbReference>
<keyword evidence="1" id="KW-0479">Metal-binding</keyword>
<keyword evidence="2" id="KW-0456">Lyase</keyword>
<evidence type="ECO:0000256" key="1">
    <source>
        <dbReference type="ARBA" id="ARBA00022723"/>
    </source>
</evidence>
<reference evidence="3 4" key="1">
    <citation type="submission" date="2020-08" db="EMBL/GenBank/DDBJ databases">
        <title>Genomic Encyclopedia of Type Strains, Phase III (KMG-III): the genomes of soil and plant-associated and newly described type strains.</title>
        <authorList>
            <person name="Whitman W."/>
        </authorList>
    </citation>
    <scope>NUCLEOTIDE SEQUENCE [LARGE SCALE GENOMIC DNA]</scope>
    <source>
        <strain evidence="3 4">CECT 5862</strain>
    </source>
</reference>
<evidence type="ECO:0000313" key="3">
    <source>
        <dbReference type="EMBL" id="MBB3111951.1"/>
    </source>
</evidence>
<dbReference type="SUPFAM" id="SSF53800">
    <property type="entry name" value="Chelatase"/>
    <property type="match status" value="1"/>
</dbReference>
<dbReference type="GO" id="GO:0046872">
    <property type="term" value="F:metal ion binding"/>
    <property type="evidence" value="ECO:0007669"/>
    <property type="project" value="UniProtKB-KW"/>
</dbReference>
<protein>
    <submittedName>
        <fullName evidence="3">Sirohydrochlorin ferrochelatase</fullName>
    </submittedName>
</protein>
<name>A0A7W5B1G4_9BACL</name>
<proteinExistence type="predicted"/>
<gene>
    <name evidence="3" type="ORF">FHS18_004019</name>
</gene>
<dbReference type="AlphaFoldDB" id="A0A7W5B1G4"/>
<dbReference type="GO" id="GO:0016829">
    <property type="term" value="F:lyase activity"/>
    <property type="evidence" value="ECO:0007669"/>
    <property type="project" value="UniProtKB-KW"/>
</dbReference>
<accession>A0A7W5B1G4</accession>
<dbReference type="Gene3D" id="3.40.50.1400">
    <property type="match status" value="2"/>
</dbReference>
<dbReference type="PANTHER" id="PTHR33542">
    <property type="entry name" value="SIROHYDROCHLORIN FERROCHELATASE, CHLOROPLASTIC"/>
    <property type="match status" value="1"/>
</dbReference>
<sequence length="263" mass="29345">MQKPGILVISHGSRDEGWVALVDDAVAQVSASLNAEVQVVSAFLEIVEGRLIQDGIDQLEAEGVTELFVLPLFVSSGSTHVDDIAQGFGLPRVREDREGELGVFRVGRQVNVTFGSPIDDHEDIAQVLLDNIRELSESPERESLLLIAHGSNEEVFHERYRDGMQLLAERLRRLGGFAGADYAMLLPDQAAAKLRALQEERPEQAWIVVPLFLSQGYFTQKMIPSRLTGLTYRYNGQAMLPHPRLLAWMEHQMAAFVQQRDEG</sequence>
<dbReference type="EMBL" id="JACHXK010000009">
    <property type="protein sequence ID" value="MBB3111951.1"/>
    <property type="molecule type" value="Genomic_DNA"/>
</dbReference>
<dbReference type="Proteomes" id="UP000570361">
    <property type="component" value="Unassembled WGS sequence"/>
</dbReference>